<feature type="region of interest" description="Disordered" evidence="5">
    <location>
        <begin position="152"/>
        <end position="184"/>
    </location>
</feature>
<feature type="compositionally biased region" description="Basic and acidic residues" evidence="5">
    <location>
        <begin position="250"/>
        <end position="263"/>
    </location>
</feature>
<feature type="domain" description="Plus3" evidence="6">
    <location>
        <begin position="267"/>
        <end position="407"/>
    </location>
</feature>
<evidence type="ECO:0000313" key="7">
    <source>
        <dbReference type="EMBL" id="GAU92817.1"/>
    </source>
</evidence>
<dbReference type="InterPro" id="IPR036128">
    <property type="entry name" value="Plus3-like_sf"/>
</dbReference>
<dbReference type="PROSITE" id="PS51360">
    <property type="entry name" value="PLUS3"/>
    <property type="match status" value="1"/>
</dbReference>
<dbReference type="PANTHER" id="PTHR13115">
    <property type="entry name" value="RNA POLYMERASE-ASSOCIATED PROTEIN RTF1 HOMOLOG"/>
    <property type="match status" value="1"/>
</dbReference>
<dbReference type="GO" id="GO:0003677">
    <property type="term" value="F:DNA binding"/>
    <property type="evidence" value="ECO:0007669"/>
    <property type="project" value="InterPro"/>
</dbReference>
<evidence type="ECO:0000256" key="4">
    <source>
        <dbReference type="ARBA" id="ARBA00023242"/>
    </source>
</evidence>
<keyword evidence="3" id="KW-0804">Transcription</keyword>
<dbReference type="AlphaFoldDB" id="A0A1D1UZM1"/>
<evidence type="ECO:0000256" key="1">
    <source>
        <dbReference type="ARBA" id="ARBA00004123"/>
    </source>
</evidence>
<dbReference type="Pfam" id="PF03126">
    <property type="entry name" value="Plus-3"/>
    <property type="match status" value="1"/>
</dbReference>
<feature type="region of interest" description="Disordered" evidence="5">
    <location>
        <begin position="200"/>
        <end position="263"/>
    </location>
</feature>
<accession>A0A1D1UZM1</accession>
<comment type="caution">
    <text evidence="7">The sequence shown here is derived from an EMBL/GenBank/DDBJ whole genome shotgun (WGS) entry which is preliminary data.</text>
</comment>
<evidence type="ECO:0000256" key="3">
    <source>
        <dbReference type="ARBA" id="ARBA00023163"/>
    </source>
</evidence>
<evidence type="ECO:0000256" key="2">
    <source>
        <dbReference type="ARBA" id="ARBA00023015"/>
    </source>
</evidence>
<dbReference type="EMBL" id="BDGG01000002">
    <property type="protein sequence ID" value="GAU92817.1"/>
    <property type="molecule type" value="Genomic_DNA"/>
</dbReference>
<name>A0A1D1UZM1_RAMVA</name>
<proteinExistence type="predicted"/>
<evidence type="ECO:0000256" key="5">
    <source>
        <dbReference type="SAM" id="MobiDB-lite"/>
    </source>
</evidence>
<gene>
    <name evidence="7" type="primary">RvY_04850-1</name>
    <name evidence="7" type="synonym">RvY_04850.1</name>
    <name evidence="7" type="ORF">RvY_04850</name>
</gene>
<feature type="compositionally biased region" description="Basic and acidic residues" evidence="5">
    <location>
        <begin position="200"/>
        <end position="210"/>
    </location>
</feature>
<dbReference type="Gene3D" id="3.90.70.200">
    <property type="entry name" value="Plus-3 domain"/>
    <property type="match status" value="1"/>
</dbReference>
<protein>
    <recommendedName>
        <fullName evidence="6">Plus3 domain-containing protein</fullName>
    </recommendedName>
</protein>
<reference evidence="7 8" key="1">
    <citation type="journal article" date="2016" name="Nat. Commun.">
        <title>Extremotolerant tardigrade genome and improved radiotolerance of human cultured cells by tardigrade-unique protein.</title>
        <authorList>
            <person name="Hashimoto T."/>
            <person name="Horikawa D.D."/>
            <person name="Saito Y."/>
            <person name="Kuwahara H."/>
            <person name="Kozuka-Hata H."/>
            <person name="Shin-I T."/>
            <person name="Minakuchi Y."/>
            <person name="Ohishi K."/>
            <person name="Motoyama A."/>
            <person name="Aizu T."/>
            <person name="Enomoto A."/>
            <person name="Kondo K."/>
            <person name="Tanaka S."/>
            <person name="Hara Y."/>
            <person name="Koshikawa S."/>
            <person name="Sagara H."/>
            <person name="Miura T."/>
            <person name="Yokobori S."/>
            <person name="Miyagawa K."/>
            <person name="Suzuki Y."/>
            <person name="Kubo T."/>
            <person name="Oyama M."/>
            <person name="Kohara Y."/>
            <person name="Fujiyama A."/>
            <person name="Arakawa K."/>
            <person name="Katayama T."/>
            <person name="Toyoda A."/>
            <person name="Kunieda T."/>
        </authorList>
    </citation>
    <scope>NUCLEOTIDE SEQUENCE [LARGE SCALE GENOMIC DNA]</scope>
    <source>
        <strain evidence="7 8">YOKOZUNA-1</strain>
    </source>
</reference>
<feature type="compositionally biased region" description="Basic and acidic residues" evidence="5">
    <location>
        <begin position="111"/>
        <end position="122"/>
    </location>
</feature>
<keyword evidence="4" id="KW-0539">Nucleus</keyword>
<dbReference type="GO" id="GO:1990269">
    <property type="term" value="F:RNA polymerase II C-terminal domain phosphoserine binding"/>
    <property type="evidence" value="ECO:0007669"/>
    <property type="project" value="TreeGrafter"/>
</dbReference>
<dbReference type="PANTHER" id="PTHR13115:SF8">
    <property type="entry name" value="RNA POLYMERASE-ASSOCIATED PROTEIN RTF1 HOMOLOG"/>
    <property type="match status" value="1"/>
</dbReference>
<dbReference type="GO" id="GO:0016593">
    <property type="term" value="C:Cdc73/Paf1 complex"/>
    <property type="evidence" value="ECO:0007669"/>
    <property type="project" value="TreeGrafter"/>
</dbReference>
<feature type="region of interest" description="Disordered" evidence="5">
    <location>
        <begin position="1"/>
        <end position="122"/>
    </location>
</feature>
<comment type="subcellular location">
    <subcellularLocation>
        <location evidence="1">Nucleus</location>
    </subcellularLocation>
</comment>
<feature type="compositionally biased region" description="Acidic residues" evidence="5">
    <location>
        <begin position="80"/>
        <end position="110"/>
    </location>
</feature>
<evidence type="ECO:0000259" key="6">
    <source>
        <dbReference type="PROSITE" id="PS51360"/>
    </source>
</evidence>
<sequence>MSDVGETDEKKRVRSSSSDDDGPDDTDTKDEPMKARLRAKKIKTSNIHSSSSEEENSDDEKRNKKNGKETGRKNGKPSSEDDVEEGEVSDESTDEEPEFDDGYDENLIGDEADRERLSTMTEREREQEIFKRLEHREVLKRRFELEKKLKMRQKTGGNIKGGAVDDTSARSKERRLMVEGKKDTKAKAIENLRAAREAKLNRVADQEKKKAAAKTIKKERHDTDSDDEENLRDVERKKVDTSSDESDSDESQKEEKEEEKDHRLEPIKNMADLERIRLSRFRIAKWIYLPFFADAVKGCFVRVNFGDNMVNGQPVYRIAEILGVLESPKPYELKGEGGAKDFVKTNVMLRLRVFERERQMNLTFLSNQPLTEAEFEDFKNKMLEKDLSLPTQEHVERKLMDIKRANTYRMTDADITVMVAAKEKLGMKPQNLAMRKAELLKSKALAEGLGDDAMLASIIEELRSIDTQNSERHEPRHKGQTKIDAINKRNRNSAIEALGKALTNADKEKRDAERVADDPFTRRWGTPLLVHKKTLNGTATLATEKKEEVKAAPATPVVNPVAANADPFNMHNFDIGLNIDMDDFPTAPSSSFRRGK</sequence>
<evidence type="ECO:0000313" key="8">
    <source>
        <dbReference type="Proteomes" id="UP000186922"/>
    </source>
</evidence>
<dbReference type="Proteomes" id="UP000186922">
    <property type="component" value="Unassembled WGS sequence"/>
</dbReference>
<feature type="compositionally biased region" description="Basic and acidic residues" evidence="5">
    <location>
        <begin position="167"/>
        <end position="184"/>
    </location>
</feature>
<feature type="compositionally biased region" description="Basic and acidic residues" evidence="5">
    <location>
        <begin position="231"/>
        <end position="241"/>
    </location>
</feature>
<feature type="compositionally biased region" description="Basic and acidic residues" evidence="5">
    <location>
        <begin position="59"/>
        <end position="72"/>
    </location>
</feature>
<dbReference type="OrthoDB" id="166375at2759"/>
<dbReference type="InterPro" id="IPR004343">
    <property type="entry name" value="Plus-3_dom"/>
</dbReference>
<feature type="compositionally biased region" description="Acidic residues" evidence="5">
    <location>
        <begin position="18"/>
        <end position="28"/>
    </location>
</feature>
<dbReference type="SUPFAM" id="SSF159042">
    <property type="entry name" value="Plus3-like"/>
    <property type="match status" value="1"/>
</dbReference>
<keyword evidence="8" id="KW-1185">Reference proteome</keyword>
<dbReference type="SMART" id="SM00719">
    <property type="entry name" value="Plus3"/>
    <property type="match status" value="1"/>
</dbReference>
<organism evidence="7 8">
    <name type="scientific">Ramazzottius varieornatus</name>
    <name type="common">Water bear</name>
    <name type="synonym">Tardigrade</name>
    <dbReference type="NCBI Taxonomy" id="947166"/>
    <lineage>
        <taxon>Eukaryota</taxon>
        <taxon>Metazoa</taxon>
        <taxon>Ecdysozoa</taxon>
        <taxon>Tardigrada</taxon>
        <taxon>Eutardigrada</taxon>
        <taxon>Parachela</taxon>
        <taxon>Hypsibioidea</taxon>
        <taxon>Ramazzottiidae</taxon>
        <taxon>Ramazzottius</taxon>
    </lineage>
</organism>
<dbReference type="STRING" id="947166.A0A1D1UZM1"/>
<keyword evidence="2" id="KW-0805">Transcription regulation</keyword>